<dbReference type="GO" id="GO:0006207">
    <property type="term" value="P:'de novo' pyrimidine nucleobase biosynthetic process"/>
    <property type="evidence" value="ECO:0007669"/>
    <property type="project" value="InterPro"/>
</dbReference>
<dbReference type="UniPathway" id="UPA00070">
    <property type="reaction ID" value="UER00946"/>
</dbReference>
<feature type="transmembrane region" description="Helical" evidence="12">
    <location>
        <begin position="25"/>
        <end position="44"/>
    </location>
</feature>
<dbReference type="OrthoDB" id="14784at2759"/>
<comment type="similarity">
    <text evidence="4">Belongs to the dihydroorotate dehydrogenase family. Type 2 subfamily.</text>
</comment>
<dbReference type="CDD" id="cd04738">
    <property type="entry name" value="DHOD_2_like"/>
    <property type="match status" value="1"/>
</dbReference>
<dbReference type="PROSITE" id="PS00912">
    <property type="entry name" value="DHODEHASE_2"/>
    <property type="match status" value="1"/>
</dbReference>
<evidence type="ECO:0000256" key="6">
    <source>
        <dbReference type="ARBA" id="ARBA00017599"/>
    </source>
</evidence>
<evidence type="ECO:0000256" key="10">
    <source>
        <dbReference type="ARBA" id="ARBA00023136"/>
    </source>
</evidence>
<sequence>MYTRLTRSRLLSALSHINHEKDQTIKFLATLSTCTVFCVTVIWLRDVNCPLYDLTLPLLIKFVDPEKCHKLSIYMAKRKLFPIDTWPNPPSLGTSIGPLRLSNPLGIAAGFDKDAEAPLEILKLGYGFIEVGTVVLNPQPGNIKPRLWRIPSHLSLVNSYGFNSKGIDVMVKNLKSARARQSNDNLVKSSLIGVSIGRNKESTTFVKDLSICVSKVAAYADYIAINVSSPNTKNLRDSQSNQALRELITTAQRILNELNPDSFCNTYRRKPLLCVKISPDLTDDQIQDIAKVALECKLDALIVCNTTVSRPRILVEEKLPGEYTANELPGGLSGLLLRDISTKLVHKVYKYTGGRVPIIASGGIFSGHDVLTKIEAGASACQIFTGMIYQGPKTANKIKKDLCQILSARGYTSISDAVGRAHREG</sequence>
<comment type="cofactor">
    <cofactor evidence="1">
        <name>FMN</name>
        <dbReference type="ChEBI" id="CHEBI:58210"/>
    </cofactor>
</comment>
<dbReference type="Gene3D" id="3.20.20.70">
    <property type="entry name" value="Aldolase class I"/>
    <property type="match status" value="1"/>
</dbReference>
<evidence type="ECO:0000313" key="14">
    <source>
        <dbReference type="EMBL" id="SIO73486.1"/>
    </source>
</evidence>
<dbReference type="AlphaFoldDB" id="A0A1N6LX90"/>
<gene>
    <name evidence="14" type="ORF">BMR1_01G03490</name>
</gene>
<protein>
    <recommendedName>
        <fullName evidence="6">Dihydroorotate dehydrogenase (quinone), mitochondrial</fullName>
        <ecNumber evidence="5">1.3.5.2</ecNumber>
    </recommendedName>
</protein>
<dbReference type="Pfam" id="PF01180">
    <property type="entry name" value="DHO_dh"/>
    <property type="match status" value="1"/>
</dbReference>
<reference evidence="14 15" key="2">
    <citation type="journal article" date="2013" name="PLoS ONE">
        <title>Whole genome mapping and re-organization of the nuclear and mitochondrial genomes of Babesia microti isolates.</title>
        <authorList>
            <person name="Cornillot E."/>
            <person name="Dassouli A."/>
            <person name="Garg A."/>
            <person name="Pachikara N."/>
            <person name="Randazzo S."/>
            <person name="Depoix D."/>
            <person name="Carcy B."/>
            <person name="Delbecq S."/>
            <person name="Frutos R."/>
            <person name="Silva J.C."/>
            <person name="Sutton R."/>
            <person name="Krause P.J."/>
            <person name="Mamoun C.B."/>
        </authorList>
    </citation>
    <scope>NUCLEOTIDE SEQUENCE [LARGE SCALE GENOMIC DNA]</scope>
    <source>
        <strain evidence="14 15">RI</strain>
    </source>
</reference>
<dbReference type="InterPro" id="IPR013785">
    <property type="entry name" value="Aldolase_TIM"/>
</dbReference>
<comment type="pathway">
    <text evidence="3">Pyrimidine metabolism; UMP biosynthesis via de novo pathway; orotate from (S)-dihydroorotate (quinone route): step 1/1.</text>
</comment>
<evidence type="ECO:0000256" key="11">
    <source>
        <dbReference type="ARBA" id="ARBA00048639"/>
    </source>
</evidence>
<dbReference type="GO" id="GO:0005743">
    <property type="term" value="C:mitochondrial inner membrane"/>
    <property type="evidence" value="ECO:0007669"/>
    <property type="project" value="TreeGrafter"/>
</dbReference>
<feature type="domain" description="Dihydroorotate dehydrogenase catalytic" evidence="13">
    <location>
        <begin position="92"/>
        <end position="406"/>
    </location>
</feature>
<evidence type="ECO:0000313" key="15">
    <source>
        <dbReference type="Proteomes" id="UP000002899"/>
    </source>
</evidence>
<dbReference type="InterPro" id="IPR005720">
    <property type="entry name" value="Dihydroorotate_DH_cat"/>
</dbReference>
<reference evidence="14 15" key="1">
    <citation type="journal article" date="2012" name="Nucleic Acids Res.">
        <title>Sequencing of the smallest Apicomplexan genome from the human pathogen Babesia microti.</title>
        <authorList>
            <person name="Cornillot E."/>
            <person name="Hadj-Kaddour K."/>
            <person name="Dassouli A."/>
            <person name="Noel B."/>
            <person name="Ranwez V."/>
            <person name="Vacherie B."/>
            <person name="Augagneur Y."/>
            <person name="Bres V."/>
            <person name="Duclos A."/>
            <person name="Randazzo S."/>
            <person name="Carcy B."/>
            <person name="Debierre-Grockiego F."/>
            <person name="Delbecq S."/>
            <person name="Moubri-Menage K."/>
            <person name="Shams-Eldin H."/>
            <person name="Usmani-Brown S."/>
            <person name="Bringaud F."/>
            <person name="Wincker P."/>
            <person name="Vivares C.P."/>
            <person name="Schwarz R.T."/>
            <person name="Schetters T.P."/>
            <person name="Krause P.J."/>
            <person name="Gorenflot A."/>
            <person name="Berry V."/>
            <person name="Barbe V."/>
            <person name="Ben Mamoun C."/>
        </authorList>
    </citation>
    <scope>NUCLEOTIDE SEQUENCE [LARGE SCALE GENOMIC DNA]</scope>
    <source>
        <strain evidence="14 15">RI</strain>
    </source>
</reference>
<evidence type="ECO:0000256" key="1">
    <source>
        <dbReference type="ARBA" id="ARBA00001917"/>
    </source>
</evidence>
<evidence type="ECO:0000259" key="13">
    <source>
        <dbReference type="Pfam" id="PF01180"/>
    </source>
</evidence>
<dbReference type="PANTHER" id="PTHR48109:SF4">
    <property type="entry name" value="DIHYDROOROTATE DEHYDROGENASE (QUINONE), MITOCHONDRIAL"/>
    <property type="match status" value="1"/>
</dbReference>
<comment type="subcellular location">
    <subcellularLocation>
        <location evidence="2">Membrane</location>
    </subcellularLocation>
</comment>
<dbReference type="EMBL" id="FO082871">
    <property type="protein sequence ID" value="SIO73486.1"/>
    <property type="molecule type" value="Genomic_DNA"/>
</dbReference>
<keyword evidence="12" id="KW-0812">Transmembrane</keyword>
<dbReference type="KEGG" id="bmic:BMR1_01G03490"/>
<dbReference type="NCBIfam" id="NF003652">
    <property type="entry name" value="PRK05286.2-5"/>
    <property type="match status" value="1"/>
</dbReference>
<evidence type="ECO:0000256" key="8">
    <source>
        <dbReference type="ARBA" id="ARBA00022643"/>
    </source>
</evidence>
<proteinExistence type="inferred from homology"/>
<reference evidence="14 15" key="3">
    <citation type="journal article" date="2016" name="Sci. Rep.">
        <title>Genome-wide diversity and gene expression profiling of Babesia microti isolates identify polymorphic genes that mediate host-pathogen interactions.</title>
        <authorList>
            <person name="Silva J.C."/>
            <person name="Cornillot E."/>
            <person name="McCracken C."/>
            <person name="Usmani-Brown S."/>
            <person name="Dwivedi A."/>
            <person name="Ifeonu O.O."/>
            <person name="Crabtree J."/>
            <person name="Gotia H.T."/>
            <person name="Virji A.Z."/>
            <person name="Reynes C."/>
            <person name="Colinge J."/>
            <person name="Kumar V."/>
            <person name="Lawres L."/>
            <person name="Pazzi J.E."/>
            <person name="Pablo J.V."/>
            <person name="Hung C."/>
            <person name="Brancato J."/>
            <person name="Kumari P."/>
            <person name="Orvis J."/>
            <person name="Tretina K."/>
            <person name="Chibucos M."/>
            <person name="Ott S."/>
            <person name="Sadzewicz L."/>
            <person name="Sengamalay N."/>
            <person name="Shetty A.C."/>
            <person name="Su Q."/>
            <person name="Tallon L."/>
            <person name="Fraser C.M."/>
            <person name="Frutos R."/>
            <person name="Molina D.M."/>
            <person name="Krause P.J."/>
            <person name="Ben Mamoun C."/>
        </authorList>
    </citation>
    <scope>NUCLEOTIDE SEQUENCE [LARGE SCALE GENOMIC DNA]</scope>
    <source>
        <strain evidence="14 15">RI</strain>
    </source>
</reference>
<dbReference type="InterPro" id="IPR001295">
    <property type="entry name" value="Dihydroorotate_DH_CS"/>
</dbReference>
<dbReference type="GO" id="GO:0044205">
    <property type="term" value="P:'de novo' UMP biosynthetic process"/>
    <property type="evidence" value="ECO:0007669"/>
    <property type="project" value="UniProtKB-UniPathway"/>
</dbReference>
<dbReference type="InterPro" id="IPR005719">
    <property type="entry name" value="Dihydroorotate_DH_2"/>
</dbReference>
<keyword evidence="9 14" id="KW-0560">Oxidoreductase</keyword>
<evidence type="ECO:0000256" key="9">
    <source>
        <dbReference type="ARBA" id="ARBA00023002"/>
    </source>
</evidence>
<dbReference type="EC" id="1.3.5.2" evidence="5"/>
<evidence type="ECO:0000256" key="5">
    <source>
        <dbReference type="ARBA" id="ARBA00012791"/>
    </source>
</evidence>
<dbReference type="InterPro" id="IPR050074">
    <property type="entry name" value="DHO_dehydrogenase"/>
</dbReference>
<dbReference type="Proteomes" id="UP000002899">
    <property type="component" value="Chromosome I"/>
</dbReference>
<evidence type="ECO:0000256" key="3">
    <source>
        <dbReference type="ARBA" id="ARBA00005161"/>
    </source>
</evidence>
<dbReference type="VEuPathDB" id="PiroplasmaDB:BMR1_01G03490"/>
<evidence type="ECO:0000256" key="2">
    <source>
        <dbReference type="ARBA" id="ARBA00004370"/>
    </source>
</evidence>
<dbReference type="RefSeq" id="XP_021337582.1">
    <property type="nucleotide sequence ID" value="XM_021483003.1"/>
</dbReference>
<evidence type="ECO:0000256" key="12">
    <source>
        <dbReference type="SAM" id="Phobius"/>
    </source>
</evidence>
<keyword evidence="7" id="KW-0285">Flavoprotein</keyword>
<accession>A0A1N6LX90</accession>
<keyword evidence="10 12" id="KW-0472">Membrane</keyword>
<name>A0A1N6LX90_BABMR</name>
<keyword evidence="15" id="KW-1185">Reference proteome</keyword>
<organism evidence="14 15">
    <name type="scientific">Babesia microti (strain RI)</name>
    <dbReference type="NCBI Taxonomy" id="1133968"/>
    <lineage>
        <taxon>Eukaryota</taxon>
        <taxon>Sar</taxon>
        <taxon>Alveolata</taxon>
        <taxon>Apicomplexa</taxon>
        <taxon>Aconoidasida</taxon>
        <taxon>Piroplasmida</taxon>
        <taxon>Babesiidae</taxon>
        <taxon>Babesia</taxon>
    </lineage>
</organism>
<dbReference type="GeneID" id="24423779"/>
<dbReference type="GO" id="GO:0106430">
    <property type="term" value="F:dihydroorotate dehydrogenase (quinone) activity"/>
    <property type="evidence" value="ECO:0007669"/>
    <property type="project" value="UniProtKB-EC"/>
</dbReference>
<dbReference type="PANTHER" id="PTHR48109">
    <property type="entry name" value="DIHYDROOROTATE DEHYDROGENASE (QUINONE), MITOCHONDRIAL-RELATED"/>
    <property type="match status" value="1"/>
</dbReference>
<dbReference type="NCBIfam" id="TIGR01036">
    <property type="entry name" value="pyrD_sub2"/>
    <property type="match status" value="1"/>
</dbReference>
<evidence type="ECO:0000256" key="4">
    <source>
        <dbReference type="ARBA" id="ARBA00005359"/>
    </source>
</evidence>
<dbReference type="SUPFAM" id="SSF51395">
    <property type="entry name" value="FMN-linked oxidoreductases"/>
    <property type="match status" value="1"/>
</dbReference>
<comment type="catalytic activity">
    <reaction evidence="11">
        <text>(S)-dihydroorotate + a quinone = orotate + a quinol</text>
        <dbReference type="Rhea" id="RHEA:30187"/>
        <dbReference type="ChEBI" id="CHEBI:24646"/>
        <dbReference type="ChEBI" id="CHEBI:30839"/>
        <dbReference type="ChEBI" id="CHEBI:30864"/>
        <dbReference type="ChEBI" id="CHEBI:132124"/>
        <dbReference type="EC" id="1.3.5.2"/>
    </reaction>
</comment>
<keyword evidence="8" id="KW-0288">FMN</keyword>
<evidence type="ECO:0000256" key="7">
    <source>
        <dbReference type="ARBA" id="ARBA00022630"/>
    </source>
</evidence>
<keyword evidence="12" id="KW-1133">Transmembrane helix</keyword>